<dbReference type="Proteomes" id="UP001207468">
    <property type="component" value="Unassembled WGS sequence"/>
</dbReference>
<evidence type="ECO:0000313" key="1">
    <source>
        <dbReference type="EMBL" id="KAI9452750.1"/>
    </source>
</evidence>
<keyword evidence="2" id="KW-1185">Reference proteome</keyword>
<comment type="caution">
    <text evidence="1">The sequence shown here is derived from an EMBL/GenBank/DDBJ whole genome shotgun (WGS) entry which is preliminary data.</text>
</comment>
<dbReference type="EMBL" id="JAGFNK010000327">
    <property type="protein sequence ID" value="KAI9452750.1"/>
    <property type="molecule type" value="Genomic_DNA"/>
</dbReference>
<proteinExistence type="predicted"/>
<name>A0ACC0TXG9_9AGAM</name>
<gene>
    <name evidence="1" type="ORF">F5148DRAFT_1289474</name>
</gene>
<reference evidence="1" key="1">
    <citation type="submission" date="2021-03" db="EMBL/GenBank/DDBJ databases">
        <title>Evolutionary priming and transition to the ectomycorrhizal habit in an iconic lineage of mushroom-forming fungi: is preadaptation a requirement?</title>
        <authorList>
            <consortium name="DOE Joint Genome Institute"/>
            <person name="Looney B.P."/>
            <person name="Miyauchi S."/>
            <person name="Morin E."/>
            <person name="Drula E."/>
            <person name="Courty P.E."/>
            <person name="Chicoki N."/>
            <person name="Fauchery L."/>
            <person name="Kohler A."/>
            <person name="Kuo A."/>
            <person name="LaButti K."/>
            <person name="Pangilinan J."/>
            <person name="Lipzen A."/>
            <person name="Riley R."/>
            <person name="Andreopoulos W."/>
            <person name="He G."/>
            <person name="Johnson J."/>
            <person name="Barry K.W."/>
            <person name="Grigoriev I.V."/>
            <person name="Nagy L."/>
            <person name="Hibbett D."/>
            <person name="Henrissat B."/>
            <person name="Matheny P.B."/>
            <person name="Labbe J."/>
            <person name="Martin A.F."/>
        </authorList>
    </citation>
    <scope>NUCLEOTIDE SEQUENCE</scope>
    <source>
        <strain evidence="1">BPL698</strain>
    </source>
</reference>
<protein>
    <submittedName>
        <fullName evidence="1">Uncharacterized protein</fullName>
    </submittedName>
</protein>
<evidence type="ECO:0000313" key="2">
    <source>
        <dbReference type="Proteomes" id="UP001207468"/>
    </source>
</evidence>
<organism evidence="1 2">
    <name type="scientific">Russula earlei</name>
    <dbReference type="NCBI Taxonomy" id="71964"/>
    <lineage>
        <taxon>Eukaryota</taxon>
        <taxon>Fungi</taxon>
        <taxon>Dikarya</taxon>
        <taxon>Basidiomycota</taxon>
        <taxon>Agaricomycotina</taxon>
        <taxon>Agaricomycetes</taxon>
        <taxon>Russulales</taxon>
        <taxon>Russulaceae</taxon>
        <taxon>Russula</taxon>
    </lineage>
</organism>
<sequence length="370" mass="40134">MADHVELDTLPSHVKQPPSKSLKRSASVASLPTPPRTVRKRSRSRGSAYHSSDDDDVDDALPVVSPHLSPSQNHHVSEELSAVTHKRRRIDAVVAELNAEDGEDTFWLSGAPAEPQDLKPASKSSRFPRSVSKGKPPSSSRRGPPTSTRRLSQSRAVPASSAPATWSLLSPPPTKPSRLVTPPRKRTVKPMPVRDSPNNPFLVNPSDSPGSAPSSPVGPHTPVPDKETIYYVFRGKRLAFQNPHFGAPKNPRSMLQPEHPDFSPSEDCTPRRLFGPPRKGKSKAKTQALVPTISRRSSSPTWEDDGEDDDAFGGPVRATLAQEFERIGKAVEKKRLSPGNDGKESAEVAAVPKEGTKVTVSGPKKYETLT</sequence>
<accession>A0ACC0TXG9</accession>